<dbReference type="RefSeq" id="WP_291791455.1">
    <property type="nucleotide sequence ID" value="NZ_BAAAPZ010000004.1"/>
</dbReference>
<feature type="transmembrane region" description="Helical" evidence="9">
    <location>
        <begin position="73"/>
        <end position="92"/>
    </location>
</feature>
<dbReference type="EMBL" id="BAAAPZ010000004">
    <property type="protein sequence ID" value="GAA2095120.1"/>
    <property type="molecule type" value="Genomic_DNA"/>
</dbReference>
<evidence type="ECO:0000256" key="8">
    <source>
        <dbReference type="SAM" id="MobiDB-lite"/>
    </source>
</evidence>
<evidence type="ECO:0000256" key="9">
    <source>
        <dbReference type="SAM" id="Phobius"/>
    </source>
</evidence>
<protein>
    <submittedName>
        <fullName evidence="10">Arsenic resistance protein</fullName>
    </submittedName>
</protein>
<keyword evidence="11" id="KW-1185">Reference proteome</keyword>
<comment type="caution">
    <text evidence="10">The sequence shown here is derived from an EMBL/GenBank/DDBJ whole genome shotgun (WGS) entry which is preliminary data.</text>
</comment>
<feature type="region of interest" description="Disordered" evidence="8">
    <location>
        <begin position="1"/>
        <end position="29"/>
    </location>
</feature>
<feature type="transmembrane region" description="Helical" evidence="9">
    <location>
        <begin position="263"/>
        <end position="283"/>
    </location>
</feature>
<sequence>MRCPRRRSPRSRSAPGPGDPGPDRTILPRGALPRGTLSREALERHQVWWYLTAVLIGAALGLLLPEASAHLDLAVWPVLGLLLFATFAQISMRDIPRALRDRRFLASALVANFVLVPLLVTGIVRLVPQEDPLVLGLLLVLLVPCTDWFLTFTHLGGGDTARASALTPLTLCLQLLLLPLYIRLFTGLGGVFTPESLAPALGVLGLPLLAAVIAEAAAPRAPFLQRVRSGSGILPVPLLALVLLLVSASHITQAARSATALPWVLLAALLYLAGALLIAVLVSRTVRLPVEQGRTLAFSLGTRNSFIVLPFALSLPAGWEVSAAVIVTQSLIELLGMIACVRLIPRVLFRERTHY</sequence>
<feature type="transmembrane region" description="Helical" evidence="9">
    <location>
        <begin position="133"/>
        <end position="153"/>
    </location>
</feature>
<feature type="transmembrane region" description="Helical" evidence="9">
    <location>
        <begin position="197"/>
        <end position="218"/>
    </location>
</feature>
<evidence type="ECO:0000313" key="10">
    <source>
        <dbReference type="EMBL" id="GAA2095120.1"/>
    </source>
</evidence>
<name>A0ABN2WNN9_9MICO</name>
<dbReference type="InterPro" id="IPR002657">
    <property type="entry name" value="BilAc:Na_symport/Acr3"/>
</dbReference>
<keyword evidence="5 9" id="KW-0812">Transmembrane</keyword>
<feature type="transmembrane region" description="Helical" evidence="9">
    <location>
        <begin position="230"/>
        <end position="251"/>
    </location>
</feature>
<dbReference type="PANTHER" id="PTHR43057">
    <property type="entry name" value="ARSENITE EFFLUX TRANSPORTER"/>
    <property type="match status" value="1"/>
</dbReference>
<keyword evidence="6 9" id="KW-1133">Transmembrane helix</keyword>
<evidence type="ECO:0000256" key="2">
    <source>
        <dbReference type="ARBA" id="ARBA00010110"/>
    </source>
</evidence>
<evidence type="ECO:0000256" key="5">
    <source>
        <dbReference type="ARBA" id="ARBA00022692"/>
    </source>
</evidence>
<evidence type="ECO:0000256" key="1">
    <source>
        <dbReference type="ARBA" id="ARBA00004651"/>
    </source>
</evidence>
<feature type="transmembrane region" description="Helical" evidence="9">
    <location>
        <begin position="295"/>
        <end position="315"/>
    </location>
</feature>
<keyword evidence="4" id="KW-1003">Cell membrane</keyword>
<evidence type="ECO:0000256" key="6">
    <source>
        <dbReference type="ARBA" id="ARBA00022989"/>
    </source>
</evidence>
<evidence type="ECO:0000256" key="3">
    <source>
        <dbReference type="ARBA" id="ARBA00022448"/>
    </source>
</evidence>
<evidence type="ECO:0000256" key="7">
    <source>
        <dbReference type="ARBA" id="ARBA00023136"/>
    </source>
</evidence>
<feature type="transmembrane region" description="Helical" evidence="9">
    <location>
        <begin position="165"/>
        <end position="185"/>
    </location>
</feature>
<feature type="compositionally biased region" description="Basic residues" evidence="8">
    <location>
        <begin position="1"/>
        <end position="10"/>
    </location>
</feature>
<comment type="subcellular location">
    <subcellularLocation>
        <location evidence="1">Cell membrane</location>
        <topology evidence="1">Multi-pass membrane protein</topology>
    </subcellularLocation>
</comment>
<proteinExistence type="inferred from homology"/>
<gene>
    <name evidence="10" type="ORF">GCM10009823_14520</name>
</gene>
<feature type="transmembrane region" description="Helical" evidence="9">
    <location>
        <begin position="47"/>
        <end position="67"/>
    </location>
</feature>
<organism evidence="10 11">
    <name type="scientific">Brevibacterium salitolerans</name>
    <dbReference type="NCBI Taxonomy" id="1403566"/>
    <lineage>
        <taxon>Bacteria</taxon>
        <taxon>Bacillati</taxon>
        <taxon>Actinomycetota</taxon>
        <taxon>Actinomycetes</taxon>
        <taxon>Micrococcales</taxon>
        <taxon>Brevibacteriaceae</taxon>
        <taxon>Brevibacterium</taxon>
    </lineage>
</organism>
<dbReference type="Proteomes" id="UP001500984">
    <property type="component" value="Unassembled WGS sequence"/>
</dbReference>
<keyword evidence="3" id="KW-0813">Transport</keyword>
<evidence type="ECO:0000256" key="4">
    <source>
        <dbReference type="ARBA" id="ARBA00022475"/>
    </source>
</evidence>
<accession>A0ABN2WNN9</accession>
<feature type="transmembrane region" description="Helical" evidence="9">
    <location>
        <begin position="104"/>
        <end position="127"/>
    </location>
</feature>
<dbReference type="InterPro" id="IPR038770">
    <property type="entry name" value="Na+/solute_symporter_sf"/>
</dbReference>
<comment type="similarity">
    <text evidence="2">Belongs to the arsenical resistance-3 (ACR3) (TC 2.A.59) family.</text>
</comment>
<feature type="transmembrane region" description="Helical" evidence="9">
    <location>
        <begin position="321"/>
        <end position="344"/>
    </location>
</feature>
<dbReference type="InterPro" id="IPR004706">
    <property type="entry name" value="Arsenical-R_Acr3"/>
</dbReference>
<dbReference type="Gene3D" id="1.20.1530.20">
    <property type="match status" value="1"/>
</dbReference>
<dbReference type="PANTHER" id="PTHR43057:SF1">
    <property type="entry name" value="ARSENICAL-RESISTANCE PROTEIN 3"/>
    <property type="match status" value="1"/>
</dbReference>
<keyword evidence="7 9" id="KW-0472">Membrane</keyword>
<dbReference type="Pfam" id="PF01758">
    <property type="entry name" value="SBF"/>
    <property type="match status" value="1"/>
</dbReference>
<evidence type="ECO:0000313" key="11">
    <source>
        <dbReference type="Proteomes" id="UP001500984"/>
    </source>
</evidence>
<reference evidence="10 11" key="1">
    <citation type="journal article" date="2019" name="Int. J. Syst. Evol. Microbiol.">
        <title>The Global Catalogue of Microorganisms (GCM) 10K type strain sequencing project: providing services to taxonomists for standard genome sequencing and annotation.</title>
        <authorList>
            <consortium name="The Broad Institute Genomics Platform"/>
            <consortium name="The Broad Institute Genome Sequencing Center for Infectious Disease"/>
            <person name="Wu L."/>
            <person name="Ma J."/>
        </authorList>
    </citation>
    <scope>NUCLEOTIDE SEQUENCE [LARGE SCALE GENOMIC DNA]</scope>
    <source>
        <strain evidence="10 11">JCM 15900</strain>
    </source>
</reference>